<dbReference type="SUPFAM" id="SSF55729">
    <property type="entry name" value="Acyl-CoA N-acyltransferases (Nat)"/>
    <property type="match status" value="1"/>
</dbReference>
<keyword evidence="2" id="KW-0012">Acyltransferase</keyword>
<dbReference type="PROSITE" id="PS51186">
    <property type="entry name" value="GNAT"/>
    <property type="match status" value="1"/>
</dbReference>
<dbReference type="Gene3D" id="3.40.630.30">
    <property type="match status" value="1"/>
</dbReference>
<proteinExistence type="predicted"/>
<organism evidence="2 3">
    <name type="scientific">Actinomycetospora corticicola</name>
    <dbReference type="NCBI Taxonomy" id="663602"/>
    <lineage>
        <taxon>Bacteria</taxon>
        <taxon>Bacillati</taxon>
        <taxon>Actinomycetota</taxon>
        <taxon>Actinomycetes</taxon>
        <taxon>Pseudonocardiales</taxon>
        <taxon>Pseudonocardiaceae</taxon>
        <taxon>Actinomycetospora</taxon>
    </lineage>
</organism>
<comment type="caution">
    <text evidence="2">The sequence shown here is derived from an EMBL/GenBank/DDBJ whole genome shotgun (WGS) entry which is preliminary data.</text>
</comment>
<gene>
    <name evidence="2" type="ORF">BJ983_002066</name>
</gene>
<feature type="domain" description="N-acetyltransferase" evidence="1">
    <location>
        <begin position="12"/>
        <end position="166"/>
    </location>
</feature>
<dbReference type="CDD" id="cd04301">
    <property type="entry name" value="NAT_SF"/>
    <property type="match status" value="1"/>
</dbReference>
<dbReference type="GO" id="GO:0016747">
    <property type="term" value="F:acyltransferase activity, transferring groups other than amino-acyl groups"/>
    <property type="evidence" value="ECO:0007669"/>
    <property type="project" value="InterPro"/>
</dbReference>
<dbReference type="InterPro" id="IPR000182">
    <property type="entry name" value="GNAT_dom"/>
</dbReference>
<dbReference type="Pfam" id="PF13673">
    <property type="entry name" value="Acetyltransf_10"/>
    <property type="match status" value="1"/>
</dbReference>
<accession>A0A7Y9J5X0</accession>
<sequence>MTSLPDVGSVPVLVERLRPEHAGEALTVQYAAFLSEGRLYGTFEIPPLVETVDELAADVVRPDTRAWGAWIGPRLAGSVRLHGVDGPGPVGFARCSVAPDLQGRGIGTALIVAAHASLDQGVESVLVTGDRSAGNLALYARHGYVETGREFDAAGVAVVRMRRLAP</sequence>
<dbReference type="InterPro" id="IPR016181">
    <property type="entry name" value="Acyl_CoA_acyltransferase"/>
</dbReference>
<dbReference type="AlphaFoldDB" id="A0A7Y9J5X0"/>
<keyword evidence="3" id="KW-1185">Reference proteome</keyword>
<evidence type="ECO:0000259" key="1">
    <source>
        <dbReference type="PROSITE" id="PS51186"/>
    </source>
</evidence>
<protein>
    <submittedName>
        <fullName evidence="2">Putative GNAT family N-acyltransferase</fullName>
    </submittedName>
</protein>
<evidence type="ECO:0000313" key="2">
    <source>
        <dbReference type="EMBL" id="NYD35964.1"/>
    </source>
</evidence>
<dbReference type="Proteomes" id="UP000535890">
    <property type="component" value="Unassembled WGS sequence"/>
</dbReference>
<keyword evidence="2" id="KW-0808">Transferase</keyword>
<reference evidence="2 3" key="1">
    <citation type="submission" date="2020-07" db="EMBL/GenBank/DDBJ databases">
        <title>Sequencing the genomes of 1000 actinobacteria strains.</title>
        <authorList>
            <person name="Klenk H.-P."/>
        </authorList>
    </citation>
    <scope>NUCLEOTIDE SEQUENCE [LARGE SCALE GENOMIC DNA]</scope>
    <source>
        <strain evidence="2 3">DSM 45772</strain>
    </source>
</reference>
<dbReference type="EMBL" id="JACCBN010000001">
    <property type="protein sequence ID" value="NYD35964.1"/>
    <property type="molecule type" value="Genomic_DNA"/>
</dbReference>
<name>A0A7Y9J5X0_9PSEU</name>
<dbReference type="RefSeq" id="WP_179793713.1">
    <property type="nucleotide sequence ID" value="NZ_BAABHP010000007.1"/>
</dbReference>
<evidence type="ECO:0000313" key="3">
    <source>
        <dbReference type="Proteomes" id="UP000535890"/>
    </source>
</evidence>